<organism evidence="2 3">
    <name type="scientific">Pan troglodytes</name>
    <name type="common">Chimpanzee</name>
    <dbReference type="NCBI Taxonomy" id="9598"/>
    <lineage>
        <taxon>Eukaryota</taxon>
        <taxon>Metazoa</taxon>
        <taxon>Chordata</taxon>
        <taxon>Craniata</taxon>
        <taxon>Vertebrata</taxon>
        <taxon>Euteleostomi</taxon>
        <taxon>Mammalia</taxon>
        <taxon>Eutheria</taxon>
        <taxon>Euarchontoglires</taxon>
        <taxon>Primates</taxon>
        <taxon>Haplorrhini</taxon>
        <taxon>Catarrhini</taxon>
        <taxon>Hominidae</taxon>
        <taxon>Pan</taxon>
    </lineage>
</organism>
<gene>
    <name evidence="2" type="ORF">CK820_G0030414</name>
</gene>
<evidence type="ECO:0000313" key="3">
    <source>
        <dbReference type="Proteomes" id="UP000236370"/>
    </source>
</evidence>
<dbReference type="PANTHER" id="PTHR45924">
    <property type="entry name" value="FI17866P1"/>
    <property type="match status" value="1"/>
</dbReference>
<reference evidence="2 3" key="1">
    <citation type="submission" date="2017-12" db="EMBL/GenBank/DDBJ databases">
        <title>High-resolution comparative analysis of great ape genomes.</title>
        <authorList>
            <person name="Pollen A."/>
            <person name="Hastie A."/>
            <person name="Hormozdiari F."/>
            <person name="Dougherty M."/>
            <person name="Liu R."/>
            <person name="Chaisson M."/>
            <person name="Hoppe E."/>
            <person name="Hill C."/>
            <person name="Pang A."/>
            <person name="Hillier L."/>
            <person name="Baker C."/>
            <person name="Armstrong J."/>
            <person name="Shendure J."/>
            <person name="Paten B."/>
            <person name="Wilson R."/>
            <person name="Chao H."/>
            <person name="Schneider V."/>
            <person name="Ventura M."/>
            <person name="Kronenberg Z."/>
            <person name="Murali S."/>
            <person name="Gordon D."/>
            <person name="Cantsilieris S."/>
            <person name="Munson K."/>
            <person name="Nelson B."/>
            <person name="Raja A."/>
            <person name="Underwood J."/>
            <person name="Diekhans M."/>
            <person name="Fiddes I."/>
            <person name="Haussler D."/>
            <person name="Eichler E."/>
        </authorList>
    </citation>
    <scope>NUCLEOTIDE SEQUENCE [LARGE SCALE GENOMIC DNA]</scope>
    <source>
        <strain evidence="2">Yerkes chimp pedigree #C0471</strain>
    </source>
</reference>
<evidence type="ECO:0000256" key="1">
    <source>
        <dbReference type="SAM" id="MobiDB-lite"/>
    </source>
</evidence>
<accession>A0A2J8QFJ4</accession>
<name>A0A2J8QFJ4_PANTR</name>
<comment type="caution">
    <text evidence="2">The sequence shown here is derived from an EMBL/GenBank/DDBJ whole genome shotgun (WGS) entry which is preliminary data.</text>
</comment>
<feature type="region of interest" description="Disordered" evidence="1">
    <location>
        <begin position="1"/>
        <end position="115"/>
    </location>
</feature>
<feature type="non-terminal residue" evidence="2">
    <location>
        <position position="1"/>
    </location>
</feature>
<protein>
    <submittedName>
        <fullName evidence="2">PLEKHG2 isoform 9</fullName>
    </submittedName>
</protein>
<proteinExistence type="predicted"/>
<dbReference type="PANTHER" id="PTHR45924:SF3">
    <property type="entry name" value="PLECKSTRIN HOMOLOGY DOMAIN-CONTAINING FAMILY G MEMBER 2"/>
    <property type="match status" value="1"/>
</dbReference>
<dbReference type="AlphaFoldDB" id="A0A2J8QFJ4"/>
<dbReference type="EMBL" id="NBAG03000039">
    <property type="protein sequence ID" value="PNI95028.1"/>
    <property type="molecule type" value="Genomic_DNA"/>
</dbReference>
<dbReference type="Proteomes" id="UP000236370">
    <property type="component" value="Unassembled WGS sequence"/>
</dbReference>
<sequence length="115" mass="12200">SPRPRDARSFTPGRRNTAPSPGPSVIRRGRRQSAKPGFKHAGSEGELCPPESQPPVSGSAPPEDLEDAGPPTLDPSGTSITEEILELLNQRGLRDPGESMGLRRAQGAPDAPFHM</sequence>
<evidence type="ECO:0000313" key="2">
    <source>
        <dbReference type="EMBL" id="PNI95028.1"/>
    </source>
</evidence>